<reference evidence="1 2" key="1">
    <citation type="submission" date="2018-02" db="EMBL/GenBank/DDBJ databases">
        <title>Genomic Encyclopedia of Archaeal and Bacterial Type Strains, Phase II (KMG-II): from individual species to whole genera.</title>
        <authorList>
            <person name="Goeker M."/>
        </authorList>
    </citation>
    <scope>NUCLEOTIDE SEQUENCE [LARGE SCALE GENOMIC DNA]</scope>
    <source>
        <strain evidence="1 2">YU 961-1</strain>
    </source>
</reference>
<proteinExistence type="predicted"/>
<organism evidence="1 2">
    <name type="scientific">Actinokineospora auranticolor</name>
    <dbReference type="NCBI Taxonomy" id="155976"/>
    <lineage>
        <taxon>Bacteria</taxon>
        <taxon>Bacillati</taxon>
        <taxon>Actinomycetota</taxon>
        <taxon>Actinomycetes</taxon>
        <taxon>Pseudonocardiales</taxon>
        <taxon>Pseudonocardiaceae</taxon>
        <taxon>Actinokineospora</taxon>
    </lineage>
</organism>
<evidence type="ECO:0000313" key="2">
    <source>
        <dbReference type="Proteomes" id="UP000239203"/>
    </source>
</evidence>
<keyword evidence="2" id="KW-1185">Reference proteome</keyword>
<name>A0A2S6H148_9PSEU</name>
<comment type="caution">
    <text evidence="1">The sequence shown here is derived from an EMBL/GenBank/DDBJ whole genome shotgun (WGS) entry which is preliminary data.</text>
</comment>
<sequence length="57" mass="6286">MVEPAEQGVEQYRFQFLLTLSRRAREDALPQVVRHGDVVATEGVYQDLAVGGGEVPT</sequence>
<gene>
    <name evidence="1" type="ORF">CLV40_101397</name>
</gene>
<accession>A0A2S6H148</accession>
<protein>
    <submittedName>
        <fullName evidence="1">Uncharacterized protein</fullName>
    </submittedName>
</protein>
<dbReference type="Proteomes" id="UP000239203">
    <property type="component" value="Unassembled WGS sequence"/>
</dbReference>
<dbReference type="EMBL" id="PTIX01000001">
    <property type="protein sequence ID" value="PPK71208.1"/>
    <property type="molecule type" value="Genomic_DNA"/>
</dbReference>
<evidence type="ECO:0000313" key="1">
    <source>
        <dbReference type="EMBL" id="PPK71208.1"/>
    </source>
</evidence>
<dbReference type="AlphaFoldDB" id="A0A2S6H148"/>